<keyword evidence="2" id="KW-1185">Reference proteome</keyword>
<evidence type="ECO:0000313" key="1">
    <source>
        <dbReference type="EMBL" id="PLB33127.1"/>
    </source>
</evidence>
<accession>A0A2I2EXM1</accession>
<dbReference type="AlphaFoldDB" id="A0A2I2EXM1"/>
<dbReference type="Proteomes" id="UP000234585">
    <property type="component" value="Unassembled WGS sequence"/>
</dbReference>
<dbReference type="RefSeq" id="XP_024667139.1">
    <property type="nucleotide sequence ID" value="XM_024811566.1"/>
</dbReference>
<reference evidence="1 2" key="1">
    <citation type="submission" date="2017-12" db="EMBL/GenBank/DDBJ databases">
        <authorList>
            <consortium name="DOE Joint Genome Institute"/>
            <person name="Haridas S."/>
            <person name="Kjaerbolling I."/>
            <person name="Vesth T.C."/>
            <person name="Frisvad J.C."/>
            <person name="Nybo J.L."/>
            <person name="Theobald S."/>
            <person name="Kuo A."/>
            <person name="Bowyer P."/>
            <person name="Matsuda Y."/>
            <person name="Mondo S."/>
            <person name="Lyhne E.K."/>
            <person name="Kogle M.E."/>
            <person name="Clum A."/>
            <person name="Lipzen A."/>
            <person name="Salamov A."/>
            <person name="Ngan C.Y."/>
            <person name="Daum C."/>
            <person name="Chiniquy J."/>
            <person name="Barry K."/>
            <person name="LaButti K."/>
            <person name="Simmons B.A."/>
            <person name="Magnuson J.K."/>
            <person name="Mortensen U.H."/>
            <person name="Larsen T.O."/>
            <person name="Grigoriev I.V."/>
            <person name="Baker S.E."/>
            <person name="Andersen M.R."/>
            <person name="Nordberg H.P."/>
            <person name="Cantor M.N."/>
            <person name="Hua S.X."/>
        </authorList>
    </citation>
    <scope>NUCLEOTIDE SEQUENCE [LARGE SCALE GENOMIC DNA]</scope>
    <source>
        <strain evidence="1 2">CBS 102.13</strain>
    </source>
</reference>
<dbReference type="GeneID" id="36518726"/>
<proteinExistence type="predicted"/>
<organism evidence="1 2">
    <name type="scientific">Aspergillus candidus</name>
    <dbReference type="NCBI Taxonomy" id="41067"/>
    <lineage>
        <taxon>Eukaryota</taxon>
        <taxon>Fungi</taxon>
        <taxon>Dikarya</taxon>
        <taxon>Ascomycota</taxon>
        <taxon>Pezizomycotina</taxon>
        <taxon>Eurotiomycetes</taxon>
        <taxon>Eurotiomycetidae</taxon>
        <taxon>Eurotiales</taxon>
        <taxon>Aspergillaceae</taxon>
        <taxon>Aspergillus</taxon>
        <taxon>Aspergillus subgen. Circumdati</taxon>
    </lineage>
</organism>
<sequence length="160" mass="17979">MSSPDFIRRLSERISPNNRLLSNPCSVGHAEPSLRPLDVFVSFFCCREFPTHPAWVLSPFGHRHLTHPGLACIDLRPVSRNGPRMLCCANKLLTNPPHAMTDTTRDSWKGTCSTSKAHLCIRPVCINWPRWLGARIFNSPLVLFRLPGLFHPPSPPLPTP</sequence>
<protein>
    <submittedName>
        <fullName evidence="1">Uncharacterized protein</fullName>
    </submittedName>
</protein>
<gene>
    <name evidence="1" type="ORF">BDW47DRAFT_10097</name>
</gene>
<dbReference type="EMBL" id="KZ559229">
    <property type="protein sequence ID" value="PLB33127.1"/>
    <property type="molecule type" value="Genomic_DNA"/>
</dbReference>
<evidence type="ECO:0000313" key="2">
    <source>
        <dbReference type="Proteomes" id="UP000234585"/>
    </source>
</evidence>
<name>A0A2I2EXM1_ASPCN</name>